<evidence type="ECO:0000313" key="6">
    <source>
        <dbReference type="EMBL" id="PQJ66264.1"/>
    </source>
</evidence>
<sequence length="421" mass="48311">MKKFLFNSAWLVTDRALFLLGSFIISVYVGKYLGPSKLGVVTYALSISSVLIALIELGANHSIYNRAARNKKSAINLIESTFKLRIILFFIFYFFSILFLSTHIHNQDDFIVSSVIVFSALFTGLDTYQYYYNATLKSKINAISSQISFAIVFILRYLFVYYEIDFAWFSIVFLLQPLLTFLIRFFYFRKKVTTKKKNRVDKKAYVRYTIKTGSSLVLSALSIVIYTKVNNFVIQYTLGDESLGYFSIALQLGLVWLFIPNAIIMSFLTKIIKNTNDLKIKGISFIILIVIAVSIPFIILFFFFSDFIVEHTYGDNFMQASSIIWIIAVSGIFSCVGYLNNRVISSIGEYKFLLFKTIFVSFVSVPLSYFLTINYGIKGSAISILIVEFMSATFINYYNCKPIMYSQLKLLNGFSYIKMIK</sequence>
<dbReference type="PANTHER" id="PTHR43424">
    <property type="entry name" value="LOCUS PUTATIVE PROTEIN 1-RELATED"/>
    <property type="match status" value="1"/>
</dbReference>
<evidence type="ECO:0000256" key="5">
    <source>
        <dbReference type="SAM" id="Phobius"/>
    </source>
</evidence>
<evidence type="ECO:0000256" key="3">
    <source>
        <dbReference type="ARBA" id="ARBA00022989"/>
    </source>
</evidence>
<feature type="transmembrane region" description="Helical" evidence="5">
    <location>
        <begin position="110"/>
        <end position="128"/>
    </location>
</feature>
<dbReference type="AlphaFoldDB" id="A0A2S7VXK4"/>
<keyword evidence="3 5" id="KW-1133">Transmembrane helix</keyword>
<dbReference type="RefSeq" id="WP_198038398.1">
    <property type="nucleotide sequence ID" value="NZ_MSCJ01000001.1"/>
</dbReference>
<evidence type="ECO:0000256" key="4">
    <source>
        <dbReference type="ARBA" id="ARBA00023136"/>
    </source>
</evidence>
<feature type="transmembrane region" description="Helical" evidence="5">
    <location>
        <begin position="12"/>
        <end position="29"/>
    </location>
</feature>
<protein>
    <recommendedName>
        <fullName evidence="8">Polysaccharide biosynthesis protein</fullName>
    </recommendedName>
</protein>
<feature type="transmembrane region" description="Helical" evidence="5">
    <location>
        <begin position="84"/>
        <end position="104"/>
    </location>
</feature>
<dbReference type="GO" id="GO:0016020">
    <property type="term" value="C:membrane"/>
    <property type="evidence" value="ECO:0007669"/>
    <property type="project" value="UniProtKB-SubCell"/>
</dbReference>
<feature type="transmembrane region" description="Helical" evidence="5">
    <location>
        <begin position="246"/>
        <end position="268"/>
    </location>
</feature>
<dbReference type="Proteomes" id="UP000238730">
    <property type="component" value="Unassembled WGS sequence"/>
</dbReference>
<feature type="transmembrane region" description="Helical" evidence="5">
    <location>
        <begin position="166"/>
        <end position="187"/>
    </location>
</feature>
<evidence type="ECO:0000256" key="2">
    <source>
        <dbReference type="ARBA" id="ARBA00022692"/>
    </source>
</evidence>
<keyword evidence="2 5" id="KW-0812">Transmembrane</keyword>
<feature type="transmembrane region" description="Helical" evidence="5">
    <location>
        <begin position="377"/>
        <end position="398"/>
    </location>
</feature>
<dbReference type="EMBL" id="MSCJ01000001">
    <property type="protein sequence ID" value="PQJ66264.1"/>
    <property type="molecule type" value="Genomic_DNA"/>
</dbReference>
<keyword evidence="4 5" id="KW-0472">Membrane</keyword>
<accession>A0A2S7VXK4</accession>
<evidence type="ECO:0008006" key="8">
    <source>
        <dbReference type="Google" id="ProtNLM"/>
    </source>
</evidence>
<comment type="subcellular location">
    <subcellularLocation>
        <location evidence="1">Membrane</location>
        <topology evidence="1">Multi-pass membrane protein</topology>
    </subcellularLocation>
</comment>
<feature type="transmembrane region" description="Helical" evidence="5">
    <location>
        <begin position="208"/>
        <end position="226"/>
    </location>
</feature>
<dbReference type="PANTHER" id="PTHR43424:SF1">
    <property type="entry name" value="LOCUS PUTATIVE PROTEIN 1-RELATED"/>
    <property type="match status" value="1"/>
</dbReference>
<feature type="transmembrane region" description="Helical" evidence="5">
    <location>
        <begin position="280"/>
        <end position="303"/>
    </location>
</feature>
<comment type="caution">
    <text evidence="6">The sequence shown here is derived from an EMBL/GenBank/DDBJ whole genome shotgun (WGS) entry which is preliminary data.</text>
</comment>
<reference evidence="6 7" key="1">
    <citation type="submission" date="2016-12" db="EMBL/GenBank/DDBJ databases">
        <title>Diversity of luminous bacteria.</title>
        <authorList>
            <person name="Yoshizawa S."/>
            <person name="Kogure K."/>
        </authorList>
    </citation>
    <scope>NUCLEOTIDE SEQUENCE [LARGE SCALE GENOMIC DNA]</scope>
    <source>
        <strain evidence="6 7">LC1-200</strain>
    </source>
</reference>
<name>A0A2S7VXK4_PHOAN</name>
<feature type="transmembrane region" description="Helical" evidence="5">
    <location>
        <begin position="352"/>
        <end position="371"/>
    </location>
</feature>
<dbReference type="InterPro" id="IPR002797">
    <property type="entry name" value="Polysacc_synth"/>
</dbReference>
<evidence type="ECO:0000256" key="1">
    <source>
        <dbReference type="ARBA" id="ARBA00004141"/>
    </source>
</evidence>
<gene>
    <name evidence="6" type="ORF">BTO08_01940</name>
</gene>
<evidence type="ECO:0000313" key="7">
    <source>
        <dbReference type="Proteomes" id="UP000238730"/>
    </source>
</evidence>
<dbReference type="InterPro" id="IPR052556">
    <property type="entry name" value="PolySynth_Transporter"/>
</dbReference>
<dbReference type="Pfam" id="PF01943">
    <property type="entry name" value="Polysacc_synt"/>
    <property type="match status" value="1"/>
</dbReference>
<organism evidence="6 7">
    <name type="scientific">Photobacterium angustum</name>
    <dbReference type="NCBI Taxonomy" id="661"/>
    <lineage>
        <taxon>Bacteria</taxon>
        <taxon>Pseudomonadati</taxon>
        <taxon>Pseudomonadota</taxon>
        <taxon>Gammaproteobacteria</taxon>
        <taxon>Vibrionales</taxon>
        <taxon>Vibrionaceae</taxon>
        <taxon>Photobacterium</taxon>
    </lineage>
</organism>
<proteinExistence type="predicted"/>
<feature type="transmembrane region" description="Helical" evidence="5">
    <location>
        <begin position="41"/>
        <end position="63"/>
    </location>
</feature>
<feature type="transmembrane region" description="Helical" evidence="5">
    <location>
        <begin position="323"/>
        <end position="340"/>
    </location>
</feature>
<feature type="transmembrane region" description="Helical" evidence="5">
    <location>
        <begin position="140"/>
        <end position="160"/>
    </location>
</feature>